<dbReference type="SMART" id="SM00768">
    <property type="entry name" value="X8"/>
    <property type="match status" value="1"/>
</dbReference>
<dbReference type="EMBL" id="JAVIJP010000015">
    <property type="protein sequence ID" value="KAL3644094.1"/>
    <property type="molecule type" value="Genomic_DNA"/>
</dbReference>
<keyword evidence="11" id="KW-1015">Disulfide bond</keyword>
<gene>
    <name evidence="19" type="ORF">CASFOL_012026</name>
</gene>
<dbReference type="Proteomes" id="UP001632038">
    <property type="component" value="Unassembled WGS sequence"/>
</dbReference>
<evidence type="ECO:0000256" key="4">
    <source>
        <dbReference type="ARBA" id="ARBA00012780"/>
    </source>
</evidence>
<dbReference type="SUPFAM" id="SSF51445">
    <property type="entry name" value="(Trans)glycosidases"/>
    <property type="match status" value="1"/>
</dbReference>
<evidence type="ECO:0000256" key="11">
    <source>
        <dbReference type="ARBA" id="ARBA00023157"/>
    </source>
</evidence>
<evidence type="ECO:0000256" key="10">
    <source>
        <dbReference type="ARBA" id="ARBA00023136"/>
    </source>
</evidence>
<evidence type="ECO:0000259" key="18">
    <source>
        <dbReference type="SMART" id="SM00768"/>
    </source>
</evidence>
<evidence type="ECO:0000313" key="19">
    <source>
        <dbReference type="EMBL" id="KAL3644094.1"/>
    </source>
</evidence>
<evidence type="ECO:0000256" key="3">
    <source>
        <dbReference type="ARBA" id="ARBA00008773"/>
    </source>
</evidence>
<dbReference type="GO" id="GO:0009506">
    <property type="term" value="C:plasmodesma"/>
    <property type="evidence" value="ECO:0007669"/>
    <property type="project" value="UniProtKB-ARBA"/>
</dbReference>
<dbReference type="Gene3D" id="3.20.20.80">
    <property type="entry name" value="Glycosidases"/>
    <property type="match status" value="1"/>
</dbReference>
<feature type="chain" id="PRO_5044794057" description="glucan endo-1,3-beta-D-glucosidase" evidence="17">
    <location>
        <begin position="27"/>
        <end position="464"/>
    </location>
</feature>
<dbReference type="Pfam" id="PF07983">
    <property type="entry name" value="X8"/>
    <property type="match status" value="1"/>
</dbReference>
<keyword evidence="5" id="KW-1003">Cell membrane</keyword>
<keyword evidence="8 16" id="KW-0378">Hydrolase</keyword>
<dbReference type="GO" id="GO:0042973">
    <property type="term" value="F:glucan endo-1,3-beta-D-glucosidase activity"/>
    <property type="evidence" value="ECO:0007669"/>
    <property type="project" value="UniProtKB-EC"/>
</dbReference>
<dbReference type="InterPro" id="IPR000490">
    <property type="entry name" value="Glyco_hydro_17"/>
</dbReference>
<dbReference type="Gene3D" id="1.20.58.1040">
    <property type="match status" value="1"/>
</dbReference>
<comment type="similarity">
    <text evidence="3 15">Belongs to the glycosyl hydrolase 17 family.</text>
</comment>
<keyword evidence="6" id="KW-0336">GPI-anchor</keyword>
<dbReference type="AlphaFoldDB" id="A0ABD3DT97"/>
<organism evidence="19 20">
    <name type="scientific">Castilleja foliolosa</name>
    <dbReference type="NCBI Taxonomy" id="1961234"/>
    <lineage>
        <taxon>Eukaryota</taxon>
        <taxon>Viridiplantae</taxon>
        <taxon>Streptophyta</taxon>
        <taxon>Embryophyta</taxon>
        <taxon>Tracheophyta</taxon>
        <taxon>Spermatophyta</taxon>
        <taxon>Magnoliopsida</taxon>
        <taxon>eudicotyledons</taxon>
        <taxon>Gunneridae</taxon>
        <taxon>Pentapetalae</taxon>
        <taxon>asterids</taxon>
        <taxon>lamiids</taxon>
        <taxon>Lamiales</taxon>
        <taxon>Orobanchaceae</taxon>
        <taxon>Pedicularideae</taxon>
        <taxon>Castillejinae</taxon>
        <taxon>Castilleja</taxon>
    </lineage>
</organism>
<evidence type="ECO:0000313" key="20">
    <source>
        <dbReference type="Proteomes" id="UP001632038"/>
    </source>
</evidence>
<dbReference type="InterPro" id="IPR044965">
    <property type="entry name" value="Glyco_hydro_17_plant"/>
</dbReference>
<evidence type="ECO:0000256" key="6">
    <source>
        <dbReference type="ARBA" id="ARBA00022622"/>
    </source>
</evidence>
<dbReference type="GO" id="GO:0005886">
    <property type="term" value="C:plasma membrane"/>
    <property type="evidence" value="ECO:0007669"/>
    <property type="project" value="UniProtKB-SubCell"/>
</dbReference>
<evidence type="ECO:0000256" key="5">
    <source>
        <dbReference type="ARBA" id="ARBA00022475"/>
    </source>
</evidence>
<evidence type="ECO:0000256" key="9">
    <source>
        <dbReference type="ARBA" id="ARBA00022821"/>
    </source>
</evidence>
<dbReference type="Pfam" id="PF00332">
    <property type="entry name" value="Glyco_hydro_17"/>
    <property type="match status" value="1"/>
</dbReference>
<dbReference type="PROSITE" id="PS00587">
    <property type="entry name" value="GLYCOSYL_HYDROL_F17"/>
    <property type="match status" value="1"/>
</dbReference>
<keyword evidence="9" id="KW-0611">Plant defense</keyword>
<keyword evidence="14 16" id="KW-0326">Glycosidase</keyword>
<dbReference type="EC" id="3.2.1.39" evidence="4"/>
<feature type="domain" description="X8" evidence="18">
    <location>
        <begin position="380"/>
        <end position="464"/>
    </location>
</feature>
<evidence type="ECO:0000256" key="8">
    <source>
        <dbReference type="ARBA" id="ARBA00022801"/>
    </source>
</evidence>
<evidence type="ECO:0000256" key="14">
    <source>
        <dbReference type="ARBA" id="ARBA00023295"/>
    </source>
</evidence>
<comment type="subcellular location">
    <subcellularLocation>
        <location evidence="2">Cell membrane</location>
        <topology evidence="2">Lipid-anchor</topology>
        <topology evidence="2">GPI-anchor</topology>
    </subcellularLocation>
</comment>
<dbReference type="PANTHER" id="PTHR32227">
    <property type="entry name" value="GLUCAN ENDO-1,3-BETA-GLUCOSIDASE BG1-RELATED-RELATED"/>
    <property type="match status" value="1"/>
</dbReference>
<evidence type="ECO:0000256" key="15">
    <source>
        <dbReference type="RuleBase" id="RU004335"/>
    </source>
</evidence>
<evidence type="ECO:0000256" key="13">
    <source>
        <dbReference type="ARBA" id="ARBA00023288"/>
    </source>
</evidence>
<evidence type="ECO:0000256" key="17">
    <source>
        <dbReference type="SAM" id="SignalP"/>
    </source>
</evidence>
<dbReference type="FunFam" id="3.20.20.80:FF:000002">
    <property type="entry name" value="Glucan endo-1,3-beta-glucosidase 3"/>
    <property type="match status" value="1"/>
</dbReference>
<protein>
    <recommendedName>
        <fullName evidence="4">glucan endo-1,3-beta-D-glucosidase</fullName>
        <ecNumber evidence="4">3.2.1.39</ecNumber>
    </recommendedName>
</protein>
<dbReference type="InterPro" id="IPR017853">
    <property type="entry name" value="GH"/>
</dbReference>
<dbReference type="FunFam" id="1.20.58.1040:FF:000001">
    <property type="entry name" value="Glucan endo-1,3-beta-glucosidase 4"/>
    <property type="match status" value="1"/>
</dbReference>
<dbReference type="GO" id="GO:0006952">
    <property type="term" value="P:defense response"/>
    <property type="evidence" value="ECO:0007669"/>
    <property type="project" value="UniProtKB-KW"/>
</dbReference>
<evidence type="ECO:0000256" key="12">
    <source>
        <dbReference type="ARBA" id="ARBA00023180"/>
    </source>
</evidence>
<keyword evidence="12" id="KW-0325">Glycoprotein</keyword>
<comment type="catalytic activity">
    <reaction evidence="1">
        <text>Hydrolysis of (1-&gt;3)-beta-D-glucosidic linkages in (1-&gt;3)-beta-D-glucans.</text>
        <dbReference type="EC" id="3.2.1.39"/>
    </reaction>
</comment>
<comment type="caution">
    <text evidence="19">The sequence shown here is derived from an EMBL/GenBank/DDBJ whole genome shotgun (WGS) entry which is preliminary data.</text>
</comment>
<name>A0ABD3DT97_9LAMI</name>
<evidence type="ECO:0000256" key="2">
    <source>
        <dbReference type="ARBA" id="ARBA00004609"/>
    </source>
</evidence>
<keyword evidence="10" id="KW-0472">Membrane</keyword>
<proteinExistence type="inferred from homology"/>
<evidence type="ECO:0000256" key="16">
    <source>
        <dbReference type="RuleBase" id="RU004336"/>
    </source>
</evidence>
<dbReference type="InterPro" id="IPR012946">
    <property type="entry name" value="X8"/>
</dbReference>
<evidence type="ECO:0000256" key="1">
    <source>
        <dbReference type="ARBA" id="ARBA00000382"/>
    </source>
</evidence>
<keyword evidence="7 17" id="KW-0732">Signal</keyword>
<accession>A0ABD3DT97</accession>
<keyword evidence="13" id="KW-0449">Lipoprotein</keyword>
<feature type="signal peptide" evidence="17">
    <location>
        <begin position="1"/>
        <end position="26"/>
    </location>
</feature>
<sequence length="464" mass="50326">MIFHKHSLHTLCVLIFTLSTILTVFSDSGTIGINYGRIADNLPPPQQVVQLLKEQGITKAKIFDADATVLSAFSGSGISITVAIPNEQLSAAASDQSYTDTWIQSNILPHHPNTLIESIAVGNEVFVDPGNTTEYLVPAMNNLYASLAKYDVASSIKISSPIALSALETSYPSSSGSFKPDLVEPVIRPMLQFLNKTSSFLMVNAYPFFAYTDNADTISLDYALFRDNSGNVDPNNGLVYKNLLDAQIDAVYAAMSKLGFENMIRIVVTETGWPSKGDEDEIGANEENAAAYNGNLMRRTVSGGGTPMRPDEPLDVFLFAIFNENQKPGPVSERNYGLFYPDMQRVYDVPLASGELNRSKIQVTASAEAKPPSGGGVGESWCVANENIGTAKLQEALDYACGQGRGDCRLIQPGATCHNLSSLVDRASYVFNSYYQRNERRSGTCDFGGTAYVVTQRPNFGGCE</sequence>
<keyword evidence="20" id="KW-1185">Reference proteome</keyword>
<reference evidence="20" key="1">
    <citation type="journal article" date="2024" name="IScience">
        <title>Strigolactones Initiate the Formation of Haustorium-like Structures in Castilleja.</title>
        <authorList>
            <person name="Buerger M."/>
            <person name="Peterson D."/>
            <person name="Chory J."/>
        </authorList>
    </citation>
    <scope>NUCLEOTIDE SEQUENCE [LARGE SCALE GENOMIC DNA]</scope>
</reference>
<dbReference type="GO" id="GO:0098552">
    <property type="term" value="C:side of membrane"/>
    <property type="evidence" value="ECO:0007669"/>
    <property type="project" value="UniProtKB-KW"/>
</dbReference>
<evidence type="ECO:0000256" key="7">
    <source>
        <dbReference type="ARBA" id="ARBA00022729"/>
    </source>
</evidence>